<evidence type="ECO:0000313" key="3">
    <source>
        <dbReference type="Proteomes" id="UP001059041"/>
    </source>
</evidence>
<evidence type="ECO:0000256" key="1">
    <source>
        <dbReference type="SAM" id="MobiDB-lite"/>
    </source>
</evidence>
<feature type="compositionally biased region" description="Basic and acidic residues" evidence="1">
    <location>
        <begin position="69"/>
        <end position="85"/>
    </location>
</feature>
<feature type="compositionally biased region" description="Basic residues" evidence="1">
    <location>
        <begin position="59"/>
        <end position="68"/>
    </location>
</feature>
<protein>
    <submittedName>
        <fullName evidence="2">Uncharacterized protein</fullName>
    </submittedName>
</protein>
<dbReference type="AlphaFoldDB" id="A0A9W7WJI1"/>
<sequence length="105" mass="11825">MNWKTAERLERCTPQPLFLTSPKRFIGNFSAAAASSYSKRRSERLPEVSVEPQPGCTDKRRKPTGRRKQAGEKHGLPDHGRKLKGEMVTLHRQLASSESLTPDLP</sequence>
<reference evidence="2" key="1">
    <citation type="submission" date="2021-02" db="EMBL/GenBank/DDBJ databases">
        <title>Comparative genomics reveals that relaxation of natural selection precedes convergent phenotypic evolution of cavefish.</title>
        <authorList>
            <person name="Peng Z."/>
        </authorList>
    </citation>
    <scope>NUCLEOTIDE SEQUENCE</scope>
    <source>
        <tissue evidence="2">Muscle</tissue>
    </source>
</reference>
<feature type="region of interest" description="Disordered" evidence="1">
    <location>
        <begin position="37"/>
        <end position="85"/>
    </location>
</feature>
<gene>
    <name evidence="2" type="ORF">IRJ41_001787</name>
</gene>
<comment type="caution">
    <text evidence="2">The sequence shown here is derived from an EMBL/GenBank/DDBJ whole genome shotgun (WGS) entry which is preliminary data.</text>
</comment>
<accession>A0A9W7WJI1</accession>
<organism evidence="2 3">
    <name type="scientific">Triplophysa rosa</name>
    <name type="common">Cave loach</name>
    <dbReference type="NCBI Taxonomy" id="992332"/>
    <lineage>
        <taxon>Eukaryota</taxon>
        <taxon>Metazoa</taxon>
        <taxon>Chordata</taxon>
        <taxon>Craniata</taxon>
        <taxon>Vertebrata</taxon>
        <taxon>Euteleostomi</taxon>
        <taxon>Actinopterygii</taxon>
        <taxon>Neopterygii</taxon>
        <taxon>Teleostei</taxon>
        <taxon>Ostariophysi</taxon>
        <taxon>Cypriniformes</taxon>
        <taxon>Nemacheilidae</taxon>
        <taxon>Triplophysa</taxon>
    </lineage>
</organism>
<name>A0A9W7WJI1_TRIRA</name>
<keyword evidence="3" id="KW-1185">Reference proteome</keyword>
<dbReference type="Proteomes" id="UP001059041">
    <property type="component" value="Linkage Group LG10"/>
</dbReference>
<evidence type="ECO:0000313" key="2">
    <source>
        <dbReference type="EMBL" id="KAI7804212.1"/>
    </source>
</evidence>
<dbReference type="EMBL" id="JAFHDT010000010">
    <property type="protein sequence ID" value="KAI7804212.1"/>
    <property type="molecule type" value="Genomic_DNA"/>
</dbReference>
<proteinExistence type="predicted"/>